<dbReference type="AlphaFoldDB" id="A0A0D0BYU6"/>
<proteinExistence type="inferred from homology"/>
<feature type="transmembrane region" description="Helical" evidence="3">
    <location>
        <begin position="282"/>
        <end position="303"/>
    </location>
</feature>
<reference evidence="5 6" key="1">
    <citation type="submission" date="2014-04" db="EMBL/GenBank/DDBJ databases">
        <title>Evolutionary Origins and Diversification of the Mycorrhizal Mutualists.</title>
        <authorList>
            <consortium name="DOE Joint Genome Institute"/>
            <consortium name="Mycorrhizal Genomics Consortium"/>
            <person name="Kohler A."/>
            <person name="Kuo A."/>
            <person name="Nagy L.G."/>
            <person name="Floudas D."/>
            <person name="Copeland A."/>
            <person name="Barry K.W."/>
            <person name="Cichocki N."/>
            <person name="Veneault-Fourrey C."/>
            <person name="LaButti K."/>
            <person name="Lindquist E.A."/>
            <person name="Lipzen A."/>
            <person name="Lundell T."/>
            <person name="Morin E."/>
            <person name="Murat C."/>
            <person name="Riley R."/>
            <person name="Ohm R."/>
            <person name="Sun H."/>
            <person name="Tunlid A."/>
            <person name="Henrissat B."/>
            <person name="Grigoriev I.V."/>
            <person name="Hibbett D.S."/>
            <person name="Martin F."/>
        </authorList>
    </citation>
    <scope>NUCLEOTIDE SEQUENCE [LARGE SCALE GENOMIC DNA]</scope>
    <source>
        <strain evidence="5 6">FD-317 M1</strain>
    </source>
</reference>
<dbReference type="InterPro" id="IPR011701">
    <property type="entry name" value="MFS"/>
</dbReference>
<dbReference type="OrthoDB" id="6509908at2759"/>
<dbReference type="EMBL" id="KN834810">
    <property type="protein sequence ID" value="KIK55019.1"/>
    <property type="molecule type" value="Genomic_DNA"/>
</dbReference>
<dbReference type="GO" id="GO:0022857">
    <property type="term" value="F:transmembrane transporter activity"/>
    <property type="evidence" value="ECO:0007669"/>
    <property type="project" value="InterPro"/>
</dbReference>
<organism evidence="5 6">
    <name type="scientific">Collybiopsis luxurians FD-317 M1</name>
    <dbReference type="NCBI Taxonomy" id="944289"/>
    <lineage>
        <taxon>Eukaryota</taxon>
        <taxon>Fungi</taxon>
        <taxon>Dikarya</taxon>
        <taxon>Basidiomycota</taxon>
        <taxon>Agaricomycotina</taxon>
        <taxon>Agaricomycetes</taxon>
        <taxon>Agaricomycetidae</taxon>
        <taxon>Agaricales</taxon>
        <taxon>Marasmiineae</taxon>
        <taxon>Omphalotaceae</taxon>
        <taxon>Collybiopsis</taxon>
        <taxon>Collybiopsis luxurians</taxon>
    </lineage>
</organism>
<evidence type="ECO:0000256" key="3">
    <source>
        <dbReference type="SAM" id="Phobius"/>
    </source>
</evidence>
<comment type="similarity">
    <text evidence="2">Belongs to the major facilitator superfamily. Monocarboxylate porter (TC 2.A.1.13) family.</text>
</comment>
<feature type="transmembrane region" description="Helical" evidence="3">
    <location>
        <begin position="351"/>
        <end position="374"/>
    </location>
</feature>
<feature type="transmembrane region" description="Helical" evidence="3">
    <location>
        <begin position="259"/>
        <end position="276"/>
    </location>
</feature>
<dbReference type="PANTHER" id="PTHR11360:SF284">
    <property type="entry name" value="EG:103B4.3 PROTEIN-RELATED"/>
    <property type="match status" value="1"/>
</dbReference>
<dbReference type="InterPro" id="IPR020846">
    <property type="entry name" value="MFS_dom"/>
</dbReference>
<accession>A0A0D0BYU6</accession>
<keyword evidence="6" id="KW-1185">Reference proteome</keyword>
<dbReference type="Pfam" id="PF07690">
    <property type="entry name" value="MFS_1"/>
    <property type="match status" value="1"/>
</dbReference>
<feature type="transmembrane region" description="Helical" evidence="3">
    <location>
        <begin position="125"/>
        <end position="145"/>
    </location>
</feature>
<dbReference type="InterPro" id="IPR050327">
    <property type="entry name" value="Proton-linked_MCT"/>
</dbReference>
<feature type="domain" description="Major facilitator superfamily (MFS) profile" evidence="4">
    <location>
        <begin position="58"/>
        <end position="444"/>
    </location>
</feature>
<feature type="transmembrane region" description="Helical" evidence="3">
    <location>
        <begin position="419"/>
        <end position="438"/>
    </location>
</feature>
<dbReference type="GO" id="GO:0016020">
    <property type="term" value="C:membrane"/>
    <property type="evidence" value="ECO:0007669"/>
    <property type="project" value="UniProtKB-SubCell"/>
</dbReference>
<name>A0A0D0BYU6_9AGAR</name>
<feature type="transmembrane region" description="Helical" evidence="3">
    <location>
        <begin position="59"/>
        <end position="79"/>
    </location>
</feature>
<evidence type="ECO:0000256" key="1">
    <source>
        <dbReference type="ARBA" id="ARBA00004141"/>
    </source>
</evidence>
<dbReference type="Gene3D" id="1.20.1250.20">
    <property type="entry name" value="MFS general substrate transporter like domains"/>
    <property type="match status" value="1"/>
</dbReference>
<evidence type="ECO:0000313" key="5">
    <source>
        <dbReference type="EMBL" id="KIK55019.1"/>
    </source>
</evidence>
<feature type="transmembrane region" description="Helical" evidence="3">
    <location>
        <begin position="324"/>
        <end position="345"/>
    </location>
</feature>
<feature type="transmembrane region" description="Helical" evidence="3">
    <location>
        <begin position="99"/>
        <end position="118"/>
    </location>
</feature>
<evidence type="ECO:0000259" key="4">
    <source>
        <dbReference type="PROSITE" id="PS50850"/>
    </source>
</evidence>
<dbReference type="InterPro" id="IPR036259">
    <property type="entry name" value="MFS_trans_sf"/>
</dbReference>
<keyword evidence="3" id="KW-0812">Transmembrane</keyword>
<keyword evidence="3" id="KW-1133">Transmembrane helix</keyword>
<protein>
    <recommendedName>
        <fullName evidence="4">Major facilitator superfamily (MFS) profile domain-containing protein</fullName>
    </recommendedName>
</protein>
<comment type="subcellular location">
    <subcellularLocation>
        <location evidence="1">Membrane</location>
        <topology evidence="1">Multi-pass membrane protein</topology>
    </subcellularLocation>
</comment>
<feature type="transmembrane region" description="Helical" evidence="3">
    <location>
        <begin position="187"/>
        <end position="206"/>
    </location>
</feature>
<dbReference type="PROSITE" id="PS50850">
    <property type="entry name" value="MFS"/>
    <property type="match status" value="1"/>
</dbReference>
<sequence length="498" mass="54023">MKPQQTCELPVLLSTRSIYGNTRSKGERPPHLKQLPFLEKYIPPSLPTQDDTPDRGDRAWLILIGALCIGFTTSGYMSAWGVFQAHYEQAQLRSSSPSAIAWIGSIQQSFLYIPTLLFTRLMDRGYFRSMLTSASILFVVSTVLVAECRVYWQFLLCQGVCTGIAAGAFTGPVTAIISQWFHRNRGLALGVFAAGASIGGITFSLATKALIPLIGFSWTMRAITLIIALGLVLGNLTLRQRETSSIVNGPLLDLSPLRSKTFLLYCTASFFVYLGYYTFTTYVAASAITVGVSTSFSFYLVSICNASSGLSRTTSGIIADRMGAMNLVIPVTAISTVIYYIWPFVHSQRGLVVLCVFYGISIGPFASLVSVPVLDLGEKDQVGRRIGILMSISGTAMLIGAPVSGALSKSSGPGAMGFYAGNVMLFGTLLIAIVRHIVIKQGTQPAELSRLENNIEEDKKTRPSLEFTLAPLRFSLIGNIAFLELERQYGNQGQNVTA</sequence>
<evidence type="ECO:0000313" key="6">
    <source>
        <dbReference type="Proteomes" id="UP000053593"/>
    </source>
</evidence>
<evidence type="ECO:0000256" key="2">
    <source>
        <dbReference type="ARBA" id="ARBA00006727"/>
    </source>
</evidence>
<feature type="transmembrane region" description="Helical" evidence="3">
    <location>
        <begin position="151"/>
        <end position="175"/>
    </location>
</feature>
<feature type="transmembrane region" description="Helical" evidence="3">
    <location>
        <begin position="386"/>
        <end position="407"/>
    </location>
</feature>
<feature type="transmembrane region" description="Helical" evidence="3">
    <location>
        <begin position="218"/>
        <end position="238"/>
    </location>
</feature>
<dbReference type="Proteomes" id="UP000053593">
    <property type="component" value="Unassembled WGS sequence"/>
</dbReference>
<gene>
    <name evidence="5" type="ORF">GYMLUDRAFT_887403</name>
</gene>
<dbReference type="PANTHER" id="PTHR11360">
    <property type="entry name" value="MONOCARBOXYLATE TRANSPORTER"/>
    <property type="match status" value="1"/>
</dbReference>
<dbReference type="SUPFAM" id="SSF103473">
    <property type="entry name" value="MFS general substrate transporter"/>
    <property type="match status" value="1"/>
</dbReference>
<dbReference type="HOGENOM" id="CLU_001265_1_1_1"/>
<keyword evidence="3" id="KW-0472">Membrane</keyword>